<keyword evidence="2" id="KW-1185">Reference proteome</keyword>
<proteinExistence type="predicted"/>
<evidence type="ECO:0000313" key="2">
    <source>
        <dbReference type="Proteomes" id="UP000075243"/>
    </source>
</evidence>
<dbReference type="AlphaFoldDB" id="A0A151RGN2"/>
<evidence type="ECO:0000313" key="1">
    <source>
        <dbReference type="EMBL" id="KYP41710.1"/>
    </source>
</evidence>
<reference evidence="1" key="1">
    <citation type="journal article" date="2012" name="Nat. Biotechnol.">
        <title>Draft genome sequence of pigeonpea (Cajanus cajan), an orphan legume crop of resource-poor farmers.</title>
        <authorList>
            <person name="Varshney R.K."/>
            <person name="Chen W."/>
            <person name="Li Y."/>
            <person name="Bharti A.K."/>
            <person name="Saxena R.K."/>
            <person name="Schlueter J.A."/>
            <person name="Donoghue M.T."/>
            <person name="Azam S."/>
            <person name="Fan G."/>
            <person name="Whaley A.M."/>
            <person name="Farmer A.D."/>
            <person name="Sheridan J."/>
            <person name="Iwata A."/>
            <person name="Tuteja R."/>
            <person name="Penmetsa R.V."/>
            <person name="Wu W."/>
            <person name="Upadhyaya H.D."/>
            <person name="Yang S.P."/>
            <person name="Shah T."/>
            <person name="Saxena K.B."/>
            <person name="Michael T."/>
            <person name="McCombie W.R."/>
            <person name="Yang B."/>
            <person name="Zhang G."/>
            <person name="Yang H."/>
            <person name="Wang J."/>
            <person name="Spillane C."/>
            <person name="Cook D.R."/>
            <person name="May G.D."/>
            <person name="Xu X."/>
            <person name="Jackson S.A."/>
        </authorList>
    </citation>
    <scope>NUCLEOTIDE SEQUENCE [LARGE SCALE GENOMIC DNA]</scope>
</reference>
<dbReference type="EMBL" id="KQ483756">
    <property type="protein sequence ID" value="KYP41710.1"/>
    <property type="molecule type" value="Genomic_DNA"/>
</dbReference>
<name>A0A151RGN2_CAJCA</name>
<dbReference type="Gramene" id="C.cajan_36245.t">
    <property type="protein sequence ID" value="C.cajan_36245.t.cds1"/>
    <property type="gene ID" value="C.cajan_36245"/>
</dbReference>
<gene>
    <name evidence="1" type="ORF">KK1_036924</name>
</gene>
<dbReference type="PANTHER" id="PTHR34222">
    <property type="entry name" value="GAG_PRE-INTEGRS DOMAIN-CONTAINING PROTEIN"/>
    <property type="match status" value="1"/>
</dbReference>
<feature type="non-terminal residue" evidence="1">
    <location>
        <position position="1"/>
    </location>
</feature>
<accession>A0A151RGN2</accession>
<dbReference type="PANTHER" id="PTHR34222:SF79">
    <property type="entry name" value="RETROVIRUS-RELATED POL POLYPROTEIN FROM TRANSPOSON TNT 1-94"/>
    <property type="match status" value="1"/>
</dbReference>
<sequence length="75" mass="8505">VLTYFGHLSRLWDELVTYVKNPTCECRGCTSNIAKQVTELRVAVHHFLTGLDRAYATIHSNLLSQDPLPTINQAY</sequence>
<organism evidence="1 2">
    <name type="scientific">Cajanus cajan</name>
    <name type="common">Pigeon pea</name>
    <name type="synonym">Cajanus indicus</name>
    <dbReference type="NCBI Taxonomy" id="3821"/>
    <lineage>
        <taxon>Eukaryota</taxon>
        <taxon>Viridiplantae</taxon>
        <taxon>Streptophyta</taxon>
        <taxon>Embryophyta</taxon>
        <taxon>Tracheophyta</taxon>
        <taxon>Spermatophyta</taxon>
        <taxon>Magnoliopsida</taxon>
        <taxon>eudicotyledons</taxon>
        <taxon>Gunneridae</taxon>
        <taxon>Pentapetalae</taxon>
        <taxon>rosids</taxon>
        <taxon>fabids</taxon>
        <taxon>Fabales</taxon>
        <taxon>Fabaceae</taxon>
        <taxon>Papilionoideae</taxon>
        <taxon>50 kb inversion clade</taxon>
        <taxon>NPAAA clade</taxon>
        <taxon>indigoferoid/millettioid clade</taxon>
        <taxon>Phaseoleae</taxon>
        <taxon>Cajanus</taxon>
    </lineage>
</organism>
<protein>
    <submittedName>
        <fullName evidence="1">Uncharacterized protein</fullName>
    </submittedName>
</protein>
<dbReference type="Proteomes" id="UP000075243">
    <property type="component" value="Unassembled WGS sequence"/>
</dbReference>